<sequence>MSTKAVSAIRRAHDLGVTHYDTAEMYGWGAGEQLVGRAIKPFRDDVTIATKFGMTKQFGVNSHPDHIRQVVDASLVNLDVDHIDVLYQHRLDPAVPIEDVVGVMADLVTAGKVRYLGLSEATPDALRRAHAVHPISVLQTEFSIFAQDAIPLFPLLDELGIGFIAYSPLARGFLTGAVRAADCYERGDFRQFMEWWNTPNFHVNLRIVERLAAVGEERGVSLPQLALSWILAQGDFIVPIPGSRNPDRVAENIAATDVELTDDELRRIADIAPHGAHGDRGSPSPWLD</sequence>
<dbReference type="GO" id="GO:0016491">
    <property type="term" value="F:oxidoreductase activity"/>
    <property type="evidence" value="ECO:0007669"/>
    <property type="project" value="UniProtKB-KW"/>
</dbReference>
<dbReference type="InterPro" id="IPR050791">
    <property type="entry name" value="Aldo-Keto_reductase"/>
</dbReference>
<evidence type="ECO:0000313" key="3">
    <source>
        <dbReference type="EMBL" id="GEE00564.1"/>
    </source>
</evidence>
<dbReference type="EMBL" id="BJOV01000002">
    <property type="protein sequence ID" value="GEE00564.1"/>
    <property type="molecule type" value="Genomic_DNA"/>
</dbReference>
<comment type="caution">
    <text evidence="3">The sequence shown here is derived from an EMBL/GenBank/DDBJ whole genome shotgun (WGS) entry which is preliminary data.</text>
</comment>
<evidence type="ECO:0000256" key="1">
    <source>
        <dbReference type="ARBA" id="ARBA00023002"/>
    </source>
</evidence>
<dbReference type="InterPro" id="IPR036812">
    <property type="entry name" value="NAD(P)_OxRdtase_dom_sf"/>
</dbReference>
<accession>A0A7I9V5T2</accession>
<dbReference type="Gene3D" id="3.20.20.100">
    <property type="entry name" value="NADP-dependent oxidoreductase domain"/>
    <property type="match status" value="1"/>
</dbReference>
<dbReference type="Pfam" id="PF00248">
    <property type="entry name" value="Aldo_ket_red"/>
    <property type="match status" value="1"/>
</dbReference>
<name>A0A7I9V5T2_9ACTN</name>
<proteinExistence type="predicted"/>
<dbReference type="InterPro" id="IPR023210">
    <property type="entry name" value="NADP_OxRdtase_dom"/>
</dbReference>
<dbReference type="SUPFAM" id="SSF51430">
    <property type="entry name" value="NAD(P)-linked oxidoreductase"/>
    <property type="match status" value="1"/>
</dbReference>
<organism evidence="3 4">
    <name type="scientific">Gordonia spumicola</name>
    <dbReference type="NCBI Taxonomy" id="589161"/>
    <lineage>
        <taxon>Bacteria</taxon>
        <taxon>Bacillati</taxon>
        <taxon>Actinomycetota</taxon>
        <taxon>Actinomycetes</taxon>
        <taxon>Mycobacteriales</taxon>
        <taxon>Gordoniaceae</taxon>
        <taxon>Gordonia</taxon>
    </lineage>
</organism>
<dbReference type="RefSeq" id="WP_267130313.1">
    <property type="nucleotide sequence ID" value="NZ_BJOV01000002.1"/>
</dbReference>
<dbReference type="PANTHER" id="PTHR43625">
    <property type="entry name" value="AFLATOXIN B1 ALDEHYDE REDUCTASE"/>
    <property type="match status" value="1"/>
</dbReference>
<dbReference type="PANTHER" id="PTHR43625:SF40">
    <property type="entry name" value="ALDO-KETO REDUCTASE YAKC [NADP(+)]"/>
    <property type="match status" value="1"/>
</dbReference>
<dbReference type="AlphaFoldDB" id="A0A7I9V5T2"/>
<gene>
    <name evidence="3" type="ORF">nbrc107696_10100</name>
</gene>
<dbReference type="GO" id="GO:0005737">
    <property type="term" value="C:cytoplasm"/>
    <property type="evidence" value="ECO:0007669"/>
    <property type="project" value="TreeGrafter"/>
</dbReference>
<evidence type="ECO:0000259" key="2">
    <source>
        <dbReference type="Pfam" id="PF00248"/>
    </source>
</evidence>
<keyword evidence="4" id="KW-1185">Reference proteome</keyword>
<protein>
    <submittedName>
        <fullName evidence="3">Oxidoreductase</fullName>
    </submittedName>
</protein>
<keyword evidence="1" id="KW-0560">Oxidoreductase</keyword>
<evidence type="ECO:0000313" key="4">
    <source>
        <dbReference type="Proteomes" id="UP000444960"/>
    </source>
</evidence>
<dbReference type="Proteomes" id="UP000444960">
    <property type="component" value="Unassembled WGS sequence"/>
</dbReference>
<feature type="domain" description="NADP-dependent oxidoreductase" evidence="2">
    <location>
        <begin position="4"/>
        <end position="271"/>
    </location>
</feature>
<reference evidence="4" key="1">
    <citation type="submission" date="2019-06" db="EMBL/GenBank/DDBJ databases">
        <title>Gordonia isolated from sludge of a wastewater treatment plant.</title>
        <authorList>
            <person name="Tamura T."/>
            <person name="Aoyama K."/>
            <person name="Kang Y."/>
            <person name="Saito S."/>
            <person name="Akiyama N."/>
            <person name="Yazawa K."/>
            <person name="Gonoi T."/>
            <person name="Mikami Y."/>
        </authorList>
    </citation>
    <scope>NUCLEOTIDE SEQUENCE [LARGE SCALE GENOMIC DNA]</scope>
    <source>
        <strain evidence="4">NBRC 107696</strain>
    </source>
</reference>